<proteinExistence type="predicted"/>
<comment type="caution">
    <text evidence="1">The sequence shown here is derived from an EMBL/GenBank/DDBJ whole genome shotgun (WGS) entry which is preliminary data.</text>
</comment>
<organism evidence="1 2">
    <name type="scientific">Saccharothrix lopnurensis</name>
    <dbReference type="NCBI Taxonomy" id="1670621"/>
    <lineage>
        <taxon>Bacteria</taxon>
        <taxon>Bacillati</taxon>
        <taxon>Actinomycetota</taxon>
        <taxon>Actinomycetes</taxon>
        <taxon>Pseudonocardiales</taxon>
        <taxon>Pseudonocardiaceae</taxon>
        <taxon>Saccharothrix</taxon>
    </lineage>
</organism>
<sequence>MGSSVASQSAESATSAGFEYVFPAIRGIQAGREFYVSMCPLRLIPKIFLFDEDELGPEVRAQRVLNKGRLPALTRYIVDHPTDYVFSALTASVDGDIRFEGIADGGVGMRAGQIRISMAARFVINDGQHRRAAIEQALKESPDLGEETIAVVFFHDTGLSRCQQMFADLNRHAVRPPRSIGVLYDHRDDLSAIARLLAMRSPVFKGHVEMESSTLSQRSRKLFTLSSVYYATQSLLQGLEITKEQSQEVAEEYWAAVDGTIPEWKLVRRRELSAPEVRRDYLHSHGIALHAMGRVGNSLLRKSLTPRTWTPVLKRLSSVDWSRANTDWEGRALVAGRVSKSHQNLTLTVNYLRQHLNLDLSAEEQRVEDAYVRGEA</sequence>
<dbReference type="Pfam" id="PF14072">
    <property type="entry name" value="DndB"/>
    <property type="match status" value="1"/>
</dbReference>
<name>A0ABW1PF80_9PSEU</name>
<dbReference type="NCBIfam" id="TIGR03233">
    <property type="entry name" value="DNA_S_dndB"/>
    <property type="match status" value="1"/>
</dbReference>
<accession>A0ABW1PF80</accession>
<evidence type="ECO:0000313" key="1">
    <source>
        <dbReference type="EMBL" id="MFC6093738.1"/>
    </source>
</evidence>
<dbReference type="CDD" id="cd16412">
    <property type="entry name" value="dndB"/>
    <property type="match status" value="1"/>
</dbReference>
<dbReference type="EMBL" id="JBHSQO010000049">
    <property type="protein sequence ID" value="MFC6093738.1"/>
    <property type="molecule type" value="Genomic_DNA"/>
</dbReference>
<dbReference type="InterPro" id="IPR017601">
    <property type="entry name" value="DGQHR-contain_dom"/>
</dbReference>
<dbReference type="NCBIfam" id="TIGR03187">
    <property type="entry name" value="DGQHR"/>
    <property type="match status" value="1"/>
</dbReference>
<reference evidence="2" key="1">
    <citation type="journal article" date="2019" name="Int. J. Syst. Evol. Microbiol.">
        <title>The Global Catalogue of Microorganisms (GCM) 10K type strain sequencing project: providing services to taxonomists for standard genome sequencing and annotation.</title>
        <authorList>
            <consortium name="The Broad Institute Genomics Platform"/>
            <consortium name="The Broad Institute Genome Sequencing Center for Infectious Disease"/>
            <person name="Wu L."/>
            <person name="Ma J."/>
        </authorList>
    </citation>
    <scope>NUCLEOTIDE SEQUENCE [LARGE SCALE GENOMIC DNA]</scope>
    <source>
        <strain evidence="2">CGMCC 4.7246</strain>
    </source>
</reference>
<dbReference type="Proteomes" id="UP001596220">
    <property type="component" value="Unassembled WGS sequence"/>
</dbReference>
<gene>
    <name evidence="1" type="primary">dndB</name>
    <name evidence="1" type="ORF">ACFP3R_31085</name>
</gene>
<dbReference type="InterPro" id="IPR017642">
    <property type="entry name" value="DNA_S_mod_DndB"/>
</dbReference>
<evidence type="ECO:0000313" key="2">
    <source>
        <dbReference type="Proteomes" id="UP001596220"/>
    </source>
</evidence>
<dbReference type="RefSeq" id="WP_380641232.1">
    <property type="nucleotide sequence ID" value="NZ_JBHSQO010000049.1"/>
</dbReference>
<keyword evidence="2" id="KW-1185">Reference proteome</keyword>
<protein>
    <submittedName>
        <fullName evidence="1">DNA sulfur modification protein DndB</fullName>
    </submittedName>
</protein>